<accession>A0A5K7Z5C9</accession>
<evidence type="ECO:0000256" key="1">
    <source>
        <dbReference type="SAM" id="SignalP"/>
    </source>
</evidence>
<dbReference type="KEGG" id="dwd:DSCW_10810"/>
<dbReference type="EMBL" id="AP021875">
    <property type="protein sequence ID" value="BBO73664.1"/>
    <property type="molecule type" value="Genomic_DNA"/>
</dbReference>
<reference evidence="2 3" key="1">
    <citation type="submission" date="2019-11" db="EMBL/GenBank/DDBJ databases">
        <title>Comparative genomics of hydrocarbon-degrading Desulfosarcina strains.</title>
        <authorList>
            <person name="Watanabe M."/>
            <person name="Kojima H."/>
            <person name="Fukui M."/>
        </authorList>
    </citation>
    <scope>NUCLEOTIDE SEQUENCE [LARGE SCALE GENOMIC DNA]</scope>
    <source>
        <strain evidence="2 3">PP31</strain>
    </source>
</reference>
<dbReference type="Proteomes" id="UP000427769">
    <property type="component" value="Chromosome"/>
</dbReference>
<proteinExistence type="predicted"/>
<feature type="signal peptide" evidence="1">
    <location>
        <begin position="1"/>
        <end position="24"/>
    </location>
</feature>
<keyword evidence="1" id="KW-0732">Signal</keyword>
<evidence type="ECO:0000313" key="3">
    <source>
        <dbReference type="Proteomes" id="UP000427769"/>
    </source>
</evidence>
<protein>
    <submittedName>
        <fullName evidence="2">Uncharacterized protein</fullName>
    </submittedName>
</protein>
<name>A0A5K7Z5C9_9BACT</name>
<feature type="chain" id="PRO_5024429848" evidence="1">
    <location>
        <begin position="25"/>
        <end position="160"/>
    </location>
</feature>
<sequence length="160" mass="16112">MKKGSFLLIALMSVMLCVPGPGFAKMTAMTENEMGGLTGQGGIAVLPGDVIQSLSTVALTSGGWAASANALGYGTAGLYQMAEAGCLPLDTPIQLDMVLTGKDAEPLALQSLTLAAGAIGLVNPMMIGMMGLGSIPGAFDVSMGDVSVEMSGTIEFSLHP</sequence>
<dbReference type="RefSeq" id="WP_155302754.1">
    <property type="nucleotide sequence ID" value="NZ_AP021875.1"/>
</dbReference>
<dbReference type="AlphaFoldDB" id="A0A5K7Z5C9"/>
<organism evidence="2 3">
    <name type="scientific">Desulfosarcina widdelii</name>
    <dbReference type="NCBI Taxonomy" id="947919"/>
    <lineage>
        <taxon>Bacteria</taxon>
        <taxon>Pseudomonadati</taxon>
        <taxon>Thermodesulfobacteriota</taxon>
        <taxon>Desulfobacteria</taxon>
        <taxon>Desulfobacterales</taxon>
        <taxon>Desulfosarcinaceae</taxon>
        <taxon>Desulfosarcina</taxon>
    </lineage>
</organism>
<gene>
    <name evidence="2" type="ORF">DSCW_10810</name>
</gene>
<keyword evidence="3" id="KW-1185">Reference proteome</keyword>
<evidence type="ECO:0000313" key="2">
    <source>
        <dbReference type="EMBL" id="BBO73664.1"/>
    </source>
</evidence>